<reference evidence="1 2" key="1">
    <citation type="submission" date="2024-09" db="EMBL/GenBank/DDBJ databases">
        <title>Floridaenema gen nov. (Aerosakkonemataceae, Aerosakkonematales ord. nov., Cyanobacteria) from benthic tropical and subtropical fresh waters, with the description of four new species.</title>
        <authorList>
            <person name="Moretto J.A."/>
            <person name="Berthold D.E."/>
            <person name="Lefler F.W."/>
            <person name="Huang I.-S."/>
            <person name="Laughinghouse H. IV."/>
        </authorList>
    </citation>
    <scope>NUCLEOTIDE SEQUENCE [LARGE SCALE GENOMIC DNA]</scope>
    <source>
        <strain evidence="1 2">BLCC-F167</strain>
    </source>
</reference>
<feature type="non-terminal residue" evidence="1">
    <location>
        <position position="1"/>
    </location>
</feature>
<dbReference type="EMBL" id="JBHFNT010000173">
    <property type="protein sequence ID" value="MFB2836768.1"/>
    <property type="molecule type" value="Genomic_DNA"/>
</dbReference>
<proteinExistence type="predicted"/>
<organism evidence="1 2">
    <name type="scientific">Floridaenema evergladense BLCC-F167</name>
    <dbReference type="NCBI Taxonomy" id="3153639"/>
    <lineage>
        <taxon>Bacteria</taxon>
        <taxon>Bacillati</taxon>
        <taxon>Cyanobacteriota</taxon>
        <taxon>Cyanophyceae</taxon>
        <taxon>Oscillatoriophycideae</taxon>
        <taxon>Aerosakkonematales</taxon>
        <taxon>Aerosakkonemataceae</taxon>
        <taxon>Floridanema</taxon>
        <taxon>Floridanema evergladense</taxon>
    </lineage>
</organism>
<comment type="caution">
    <text evidence="1">The sequence shown here is derived from an EMBL/GenBank/DDBJ whole genome shotgun (WGS) entry which is preliminary data.</text>
</comment>
<dbReference type="Gene3D" id="3.90.190.20">
    <property type="entry name" value="Mur ligase, C-terminal domain"/>
    <property type="match status" value="1"/>
</dbReference>
<sequence>DRALAIRTAILEAQPGDGVLIAGKGHEDYQILGTEKIHFDDREQARSALAERLYQ</sequence>
<dbReference type="Proteomes" id="UP001576780">
    <property type="component" value="Unassembled WGS sequence"/>
</dbReference>
<dbReference type="PANTHER" id="PTHR23135:SF4">
    <property type="entry name" value="UDP-N-ACETYLMURAMOYL-L-ALANYL-D-GLUTAMATE--2,6-DIAMINOPIMELATE LIGASE MURE HOMOLOG, CHLOROPLASTIC"/>
    <property type="match status" value="1"/>
</dbReference>
<name>A0ABV4WNU4_9CYAN</name>
<dbReference type="SUPFAM" id="SSF53244">
    <property type="entry name" value="MurD-like peptide ligases, peptide-binding domain"/>
    <property type="match status" value="1"/>
</dbReference>
<evidence type="ECO:0000313" key="2">
    <source>
        <dbReference type="Proteomes" id="UP001576780"/>
    </source>
</evidence>
<dbReference type="GO" id="GO:0016874">
    <property type="term" value="F:ligase activity"/>
    <property type="evidence" value="ECO:0007669"/>
    <property type="project" value="UniProtKB-KW"/>
</dbReference>
<dbReference type="InterPro" id="IPR036615">
    <property type="entry name" value="Mur_ligase_C_dom_sf"/>
</dbReference>
<gene>
    <name evidence="1" type="ORF">ACE1CA_19740</name>
</gene>
<keyword evidence="1" id="KW-0436">Ligase</keyword>
<protein>
    <submittedName>
        <fullName evidence="1">UDP-N-acetylmuramoyl-L-alanyl-D-glutamate--2, 6-diaminopimelate ligase</fullName>
    </submittedName>
</protein>
<keyword evidence="2" id="KW-1185">Reference proteome</keyword>
<accession>A0ABV4WNU4</accession>
<evidence type="ECO:0000313" key="1">
    <source>
        <dbReference type="EMBL" id="MFB2836768.1"/>
    </source>
</evidence>
<dbReference type="PANTHER" id="PTHR23135">
    <property type="entry name" value="MUR LIGASE FAMILY MEMBER"/>
    <property type="match status" value="1"/>
</dbReference>